<feature type="region of interest" description="Disordered" evidence="6">
    <location>
        <begin position="164"/>
        <end position="208"/>
    </location>
</feature>
<reference evidence="7 8" key="1">
    <citation type="journal article" date="2017" name="Front. Microbiol.">
        <title>New Insights into the Diversity of the Genus Faecalibacterium.</title>
        <authorList>
            <person name="Benevides L."/>
            <person name="Burman S."/>
            <person name="Martin R."/>
            <person name="Robert V."/>
            <person name="Thomas M."/>
            <person name="Miquel S."/>
            <person name="Chain F."/>
            <person name="Sokol H."/>
            <person name="Bermudez-Humaran L.G."/>
            <person name="Morrison M."/>
            <person name="Langella P."/>
            <person name="Azevedo V.A."/>
            <person name="Chatel J.M."/>
            <person name="Soares S."/>
        </authorList>
    </citation>
    <scope>NUCLEOTIDE SEQUENCE [LARGE SCALE GENOMIC DNA]</scope>
    <source>
        <strain evidence="7 8">CNCM I 4575</strain>
    </source>
</reference>
<comment type="caution">
    <text evidence="7">The sequence shown here is derived from an EMBL/GenBank/DDBJ whole genome shotgun (WGS) entry which is preliminary data.</text>
</comment>
<feature type="compositionally biased region" description="Basic and acidic residues" evidence="6">
    <location>
        <begin position="181"/>
        <end position="195"/>
    </location>
</feature>
<dbReference type="PANTHER" id="PTHR30603">
    <property type="entry name" value="RNA POLYMERASE SIGMA FACTOR RPO"/>
    <property type="match status" value="1"/>
</dbReference>
<dbReference type="InterPro" id="IPR036388">
    <property type="entry name" value="WH-like_DNA-bd_sf"/>
</dbReference>
<evidence type="ECO:0000256" key="6">
    <source>
        <dbReference type="SAM" id="MobiDB-lite"/>
    </source>
</evidence>
<name>A0A174DAG5_9FIRM</name>
<dbReference type="RefSeq" id="WP_055192084.1">
    <property type="nucleotide sequence ID" value="NZ_NMTY01000024.1"/>
</dbReference>
<evidence type="ECO:0000256" key="5">
    <source>
        <dbReference type="HAMAP-Rule" id="MF_00963"/>
    </source>
</evidence>
<feature type="region of interest" description="Disordered" evidence="6">
    <location>
        <begin position="70"/>
        <end position="90"/>
    </location>
</feature>
<dbReference type="InterPro" id="IPR000943">
    <property type="entry name" value="RNA_pol_sigma70"/>
</dbReference>
<dbReference type="PRINTS" id="PR00046">
    <property type="entry name" value="SIGMA70FCT"/>
</dbReference>
<keyword evidence="2 5" id="KW-0731">Sigma factor</keyword>
<comment type="subcellular location">
    <subcellularLocation>
        <location evidence="5">Cytoplasm</location>
    </subcellularLocation>
</comment>
<dbReference type="PROSITE" id="PS00715">
    <property type="entry name" value="SIGMA70_1"/>
    <property type="match status" value="1"/>
</dbReference>
<dbReference type="SUPFAM" id="SSF88946">
    <property type="entry name" value="Sigma2 domain of RNA polymerase sigma factors"/>
    <property type="match status" value="1"/>
</dbReference>
<dbReference type="InterPro" id="IPR007627">
    <property type="entry name" value="RNA_pol_sigma70_r2"/>
</dbReference>
<accession>A0A174DAG5</accession>
<dbReference type="SUPFAM" id="SSF88659">
    <property type="entry name" value="Sigma3 and sigma4 domains of RNA polymerase sigma factors"/>
    <property type="match status" value="2"/>
</dbReference>
<proteinExistence type="inferred from homology"/>
<dbReference type="EMBL" id="NMTY01000024">
    <property type="protein sequence ID" value="PDX80963.1"/>
    <property type="molecule type" value="Genomic_DNA"/>
</dbReference>
<dbReference type="InterPro" id="IPR007630">
    <property type="entry name" value="RNA_pol_sigma70_r4"/>
</dbReference>
<keyword evidence="4 5" id="KW-0804">Transcription</keyword>
<dbReference type="Pfam" id="PF04542">
    <property type="entry name" value="Sigma70_r2"/>
    <property type="match status" value="1"/>
</dbReference>
<keyword evidence="5" id="KW-0963">Cytoplasm</keyword>
<feature type="region of interest" description="Sigma-70 factor domain-2" evidence="5">
    <location>
        <begin position="228"/>
        <end position="298"/>
    </location>
</feature>
<dbReference type="Pfam" id="PF04539">
    <property type="entry name" value="Sigma70_r3"/>
    <property type="match status" value="1"/>
</dbReference>
<feature type="short sequence motif" description="Interaction with polymerase core subunit RpoC" evidence="5">
    <location>
        <begin position="252"/>
        <end position="255"/>
    </location>
</feature>
<dbReference type="InterPro" id="IPR009042">
    <property type="entry name" value="RNA_pol_sigma70_r1_2"/>
</dbReference>
<feature type="DNA-binding region" description="H-T-H motif" evidence="5">
    <location>
        <begin position="422"/>
        <end position="441"/>
    </location>
</feature>
<dbReference type="FunFam" id="1.10.601.10:FF:000001">
    <property type="entry name" value="RNA polymerase sigma factor SigA"/>
    <property type="match status" value="1"/>
</dbReference>
<comment type="function">
    <text evidence="5">Sigma factors are initiation factors that promote the attachment of RNA polymerase to specific initiation sites and are then released. This sigma factor is the primary sigma factor during exponential growth.</text>
</comment>
<evidence type="ECO:0000256" key="3">
    <source>
        <dbReference type="ARBA" id="ARBA00023125"/>
    </source>
</evidence>
<dbReference type="InterPro" id="IPR050239">
    <property type="entry name" value="Sigma-70_RNA_pol_init_factors"/>
</dbReference>
<organism evidence="7 8">
    <name type="scientific">Faecalibacterium prausnitzii</name>
    <dbReference type="NCBI Taxonomy" id="853"/>
    <lineage>
        <taxon>Bacteria</taxon>
        <taxon>Bacillati</taxon>
        <taxon>Bacillota</taxon>
        <taxon>Clostridia</taxon>
        <taxon>Eubacteriales</taxon>
        <taxon>Oscillospiraceae</taxon>
        <taxon>Faecalibacterium</taxon>
    </lineage>
</organism>
<dbReference type="GO" id="GO:0016987">
    <property type="term" value="F:sigma factor activity"/>
    <property type="evidence" value="ECO:0007669"/>
    <property type="project" value="UniProtKB-UniRule"/>
</dbReference>
<dbReference type="Pfam" id="PF04545">
    <property type="entry name" value="Sigma70_r4"/>
    <property type="match status" value="1"/>
</dbReference>
<feature type="compositionally biased region" description="Acidic residues" evidence="6">
    <location>
        <begin position="77"/>
        <end position="90"/>
    </location>
</feature>
<sequence length="461" mass="51760">MGMTLKELLTKGEGTLSAQEAKELASQCRMDVETLYTLLEERGIKVLDNEAEEDASLDVDSIIAEVENAEANSDELGIGDDGEEEQAEENPADLKAAMDELLDDPVKNYLKQIGQIPLLSAEQEVELSRRIHAGAEAAHILQADRIKYSAPEYIKKNSARFSFEEDENSRSYTEDLDEDGNEKPGEDAEEKAAEEKAEEEIENGPLTEERRQELLKIRRDGLNARRSLSEANLRLVVSIAKKHVGHNLAFLDLIQEGNIGLIKAAEKFDCDRGFRFSTYATWWIRQAITRAIADQARTIRIPVHMVETINRMRQATNQLVYQNGHEPTPEELAKAMDMSVDRVREIQRMAQEPASLESPVGEEEDSSLGDFVADENAEAPGKAADRAMVAQQINQALKSLTPREEKVIRLRFGLDDGRPRTLEEVGRDFGVTRERVRQIEAKAIRKLHSRKCLALLNGLIE</sequence>
<dbReference type="InterPro" id="IPR028630">
    <property type="entry name" value="Sigma70_RpoD"/>
</dbReference>
<dbReference type="Pfam" id="PF00140">
    <property type="entry name" value="Sigma70_r1_2"/>
    <property type="match status" value="1"/>
</dbReference>
<dbReference type="AlphaFoldDB" id="A0A174DAG5"/>
<dbReference type="GO" id="GO:0005737">
    <property type="term" value="C:cytoplasm"/>
    <property type="evidence" value="ECO:0007669"/>
    <property type="project" value="UniProtKB-SubCell"/>
</dbReference>
<dbReference type="Gene3D" id="1.20.120.1810">
    <property type="match status" value="1"/>
</dbReference>
<dbReference type="HAMAP" id="MF_00963">
    <property type="entry name" value="Sigma70_RpoD_SigA"/>
    <property type="match status" value="1"/>
</dbReference>
<dbReference type="PROSITE" id="PS00716">
    <property type="entry name" value="SIGMA70_2"/>
    <property type="match status" value="1"/>
</dbReference>
<evidence type="ECO:0000256" key="4">
    <source>
        <dbReference type="ARBA" id="ARBA00023163"/>
    </source>
</evidence>
<evidence type="ECO:0000313" key="7">
    <source>
        <dbReference type="EMBL" id="PDX80963.1"/>
    </source>
</evidence>
<dbReference type="OrthoDB" id="1858683at2"/>
<gene>
    <name evidence="5" type="primary">sigA</name>
    <name evidence="7" type="ORF">CGS58_10740</name>
</gene>
<dbReference type="Proteomes" id="UP000220005">
    <property type="component" value="Unassembled WGS sequence"/>
</dbReference>
<dbReference type="InterPro" id="IPR013324">
    <property type="entry name" value="RNA_pol_sigma_r3/r4-like"/>
</dbReference>
<comment type="similarity">
    <text evidence="5">Belongs to the sigma-70 factor family. RpoD/SigA subfamily.</text>
</comment>
<dbReference type="InterPro" id="IPR007624">
    <property type="entry name" value="RNA_pol_sigma70_r3"/>
</dbReference>
<keyword evidence="1 5" id="KW-0805">Transcription regulation</keyword>
<evidence type="ECO:0000256" key="1">
    <source>
        <dbReference type="ARBA" id="ARBA00023015"/>
    </source>
</evidence>
<dbReference type="NCBIfam" id="TIGR02937">
    <property type="entry name" value="sigma70-ECF"/>
    <property type="match status" value="1"/>
</dbReference>
<comment type="subunit">
    <text evidence="5">Interacts transiently with the RNA polymerase catalytic core.</text>
</comment>
<dbReference type="InterPro" id="IPR013325">
    <property type="entry name" value="RNA_pol_sigma_r2"/>
</dbReference>
<comment type="caution">
    <text evidence="5">Lacks conserved residue(s) required for the propagation of feature annotation.</text>
</comment>
<feature type="region of interest" description="Sigma-70 factor domain-3" evidence="5">
    <location>
        <begin position="307"/>
        <end position="383"/>
    </location>
</feature>
<evidence type="ECO:0000313" key="8">
    <source>
        <dbReference type="Proteomes" id="UP000220005"/>
    </source>
</evidence>
<dbReference type="GO" id="GO:0006352">
    <property type="term" value="P:DNA-templated transcription initiation"/>
    <property type="evidence" value="ECO:0007669"/>
    <property type="project" value="UniProtKB-UniRule"/>
</dbReference>
<evidence type="ECO:0000256" key="2">
    <source>
        <dbReference type="ARBA" id="ARBA00023082"/>
    </source>
</evidence>
<dbReference type="GO" id="GO:0003677">
    <property type="term" value="F:DNA binding"/>
    <property type="evidence" value="ECO:0007669"/>
    <property type="project" value="UniProtKB-UniRule"/>
</dbReference>
<dbReference type="CDD" id="cd06171">
    <property type="entry name" value="Sigma70_r4"/>
    <property type="match status" value="1"/>
</dbReference>
<dbReference type="PANTHER" id="PTHR30603:SF60">
    <property type="entry name" value="RNA POLYMERASE SIGMA FACTOR RPOD"/>
    <property type="match status" value="1"/>
</dbReference>
<dbReference type="InterPro" id="IPR014284">
    <property type="entry name" value="RNA_pol_sigma-70_dom"/>
</dbReference>
<dbReference type="Gene3D" id="1.10.10.10">
    <property type="entry name" value="Winged helix-like DNA-binding domain superfamily/Winged helix DNA-binding domain"/>
    <property type="match status" value="2"/>
</dbReference>
<keyword evidence="3 5" id="KW-0238">DNA-binding</keyword>
<protein>
    <recommendedName>
        <fullName evidence="5">RNA polymerase sigma factor SigA</fullName>
    </recommendedName>
</protein>